<organism evidence="9">
    <name type="scientific">marine metagenome</name>
    <dbReference type="NCBI Taxonomy" id="408172"/>
    <lineage>
        <taxon>unclassified sequences</taxon>
        <taxon>metagenomes</taxon>
        <taxon>ecological metagenomes</taxon>
    </lineage>
</organism>
<dbReference type="InterPro" id="IPR035906">
    <property type="entry name" value="MetI-like_sf"/>
</dbReference>
<gene>
    <name evidence="9" type="ORF">METZ01_LOCUS195677</name>
</gene>
<dbReference type="PANTHER" id="PTHR30151">
    <property type="entry name" value="ALKANE SULFONATE ABC TRANSPORTER-RELATED, MEMBRANE SUBUNIT"/>
    <property type="match status" value="1"/>
</dbReference>
<evidence type="ECO:0000259" key="8">
    <source>
        <dbReference type="PROSITE" id="PS50928"/>
    </source>
</evidence>
<dbReference type="InterPro" id="IPR000515">
    <property type="entry name" value="MetI-like"/>
</dbReference>
<reference evidence="9" key="1">
    <citation type="submission" date="2018-05" db="EMBL/GenBank/DDBJ databases">
        <authorList>
            <person name="Lanie J.A."/>
            <person name="Ng W.-L."/>
            <person name="Kazmierczak K.M."/>
            <person name="Andrzejewski T.M."/>
            <person name="Davidsen T.M."/>
            <person name="Wayne K.J."/>
            <person name="Tettelin H."/>
            <person name="Glass J.I."/>
            <person name="Rusch D."/>
            <person name="Podicherti R."/>
            <person name="Tsui H.-C.T."/>
            <person name="Winkler M.E."/>
        </authorList>
    </citation>
    <scope>NUCLEOTIDE SEQUENCE</scope>
</reference>
<feature type="transmembrane region" description="Helical" evidence="7">
    <location>
        <begin position="122"/>
        <end position="141"/>
    </location>
</feature>
<keyword evidence="3" id="KW-1003">Cell membrane</keyword>
<evidence type="ECO:0000256" key="7">
    <source>
        <dbReference type="SAM" id="Phobius"/>
    </source>
</evidence>
<evidence type="ECO:0000256" key="4">
    <source>
        <dbReference type="ARBA" id="ARBA00022692"/>
    </source>
</evidence>
<protein>
    <recommendedName>
        <fullName evidence="8">ABC transmembrane type-1 domain-containing protein</fullName>
    </recommendedName>
</protein>
<dbReference type="AlphaFoldDB" id="A0A382DYQ9"/>
<feature type="transmembrane region" description="Helical" evidence="7">
    <location>
        <begin position="7"/>
        <end position="27"/>
    </location>
</feature>
<keyword evidence="2" id="KW-0813">Transport</keyword>
<evidence type="ECO:0000256" key="2">
    <source>
        <dbReference type="ARBA" id="ARBA00022448"/>
    </source>
</evidence>
<dbReference type="GO" id="GO:0005886">
    <property type="term" value="C:plasma membrane"/>
    <property type="evidence" value="ECO:0007669"/>
    <property type="project" value="UniProtKB-SubCell"/>
</dbReference>
<dbReference type="GO" id="GO:0055085">
    <property type="term" value="P:transmembrane transport"/>
    <property type="evidence" value="ECO:0007669"/>
    <property type="project" value="InterPro"/>
</dbReference>
<name>A0A382DYQ9_9ZZZZ</name>
<keyword evidence="5 7" id="KW-1133">Transmembrane helix</keyword>
<dbReference type="Pfam" id="PF00528">
    <property type="entry name" value="BPD_transp_1"/>
    <property type="match status" value="1"/>
</dbReference>
<keyword evidence="6 7" id="KW-0472">Membrane</keyword>
<comment type="subcellular location">
    <subcellularLocation>
        <location evidence="1">Cell membrane</location>
        <topology evidence="1">Multi-pass membrane protein</topology>
    </subcellularLocation>
</comment>
<feature type="transmembrane region" description="Helical" evidence="7">
    <location>
        <begin position="91"/>
        <end position="116"/>
    </location>
</feature>
<evidence type="ECO:0000256" key="1">
    <source>
        <dbReference type="ARBA" id="ARBA00004651"/>
    </source>
</evidence>
<keyword evidence="4 7" id="KW-0812">Transmembrane</keyword>
<proteinExistence type="predicted"/>
<feature type="transmembrane region" description="Helical" evidence="7">
    <location>
        <begin position="218"/>
        <end position="239"/>
    </location>
</feature>
<feature type="transmembrane region" description="Helical" evidence="7">
    <location>
        <begin position="181"/>
        <end position="206"/>
    </location>
</feature>
<evidence type="ECO:0000256" key="6">
    <source>
        <dbReference type="ARBA" id="ARBA00023136"/>
    </source>
</evidence>
<sequence length="259" mass="28318">MSKLRPWFAPVMILVGIVVAWELWVQVWNIPKWQLPSPSEIARELAASRSLLLEHTLVTLEEIVLGFIAALAAGLLLATGIAYSRILERSVYPIVIASQTVPIIAIAPLLLIWVGYGIAPKVIVVALICFYPIAVNTVDGLKAVDPDMVNMIKTLGASRWQVFTKLQMPTAMPYMFSGIKVGISVSVIAAVIGEWVGASAGLGYLITYSQPLFLTARVFAAIVVLSAMGISLFVLASVVERMMLPWHYTENRAKSIERI</sequence>
<evidence type="ECO:0000256" key="5">
    <source>
        <dbReference type="ARBA" id="ARBA00022989"/>
    </source>
</evidence>
<feature type="domain" description="ABC transmembrane type-1" evidence="8">
    <location>
        <begin position="52"/>
        <end position="236"/>
    </location>
</feature>
<feature type="transmembrane region" description="Helical" evidence="7">
    <location>
        <begin position="63"/>
        <end position="84"/>
    </location>
</feature>
<dbReference type="PROSITE" id="PS50928">
    <property type="entry name" value="ABC_TM1"/>
    <property type="match status" value="1"/>
</dbReference>
<dbReference type="PANTHER" id="PTHR30151:SF20">
    <property type="entry name" value="ABC TRANSPORTER PERMEASE PROTEIN HI_0355-RELATED"/>
    <property type="match status" value="1"/>
</dbReference>
<evidence type="ECO:0000313" key="9">
    <source>
        <dbReference type="EMBL" id="SVB42823.1"/>
    </source>
</evidence>
<evidence type="ECO:0000256" key="3">
    <source>
        <dbReference type="ARBA" id="ARBA00022475"/>
    </source>
</evidence>
<dbReference type="SUPFAM" id="SSF161098">
    <property type="entry name" value="MetI-like"/>
    <property type="match status" value="1"/>
</dbReference>
<accession>A0A382DYQ9</accession>
<dbReference type="EMBL" id="UINC01041486">
    <property type="protein sequence ID" value="SVB42823.1"/>
    <property type="molecule type" value="Genomic_DNA"/>
</dbReference>
<dbReference type="CDD" id="cd06261">
    <property type="entry name" value="TM_PBP2"/>
    <property type="match status" value="1"/>
</dbReference>
<dbReference type="Gene3D" id="1.10.3720.10">
    <property type="entry name" value="MetI-like"/>
    <property type="match status" value="1"/>
</dbReference>